<proteinExistence type="predicted"/>
<dbReference type="STRING" id="1005944.SAMN05192576_2381"/>
<sequence length="266" mass="29130">MYEDRYQPYPPPYAVPDPDDDHRLRHLVLVDGRVVDTWTERVEGTPWQIHADRFDRDVLHSAPTLPAPAPLHERVLLWLDAVCGGRAAVTALDTEPLEDHDDLPEVVDREVRDRLAETADLLDGVAAACFEPGEGHEFGVALRTALVAVWTADPDLVDRARSARDVAGSVSWVVGKANGVFRPVGELRVGRLSEVLGTTTSPASRRYRVELALRGLSPAIEAWERPGIAPNLLALGRTDLLISSTRIRLARLRTQALAAQAQATGA</sequence>
<gene>
    <name evidence="1" type="ORF">SAMN05192576_2381</name>
</gene>
<reference evidence="1 2" key="1">
    <citation type="submission" date="2016-10" db="EMBL/GenBank/DDBJ databases">
        <authorList>
            <person name="de Groot N.N."/>
        </authorList>
    </citation>
    <scope>NUCLEOTIDE SEQUENCE [LARGE SCALE GENOMIC DNA]</scope>
    <source>
        <strain evidence="1 2">CGMCC 1.11147</strain>
    </source>
</reference>
<dbReference type="Proteomes" id="UP000199004">
    <property type="component" value="Unassembled WGS sequence"/>
</dbReference>
<protein>
    <submittedName>
        <fullName evidence="1">Uncharacterized protein</fullName>
    </submittedName>
</protein>
<evidence type="ECO:0000313" key="1">
    <source>
        <dbReference type="EMBL" id="SDN55453.1"/>
    </source>
</evidence>
<accession>A0A1H0CCB7</accession>
<organism evidence="1 2">
    <name type="scientific">Nocardioides szechwanensis</name>
    <dbReference type="NCBI Taxonomy" id="1005944"/>
    <lineage>
        <taxon>Bacteria</taxon>
        <taxon>Bacillati</taxon>
        <taxon>Actinomycetota</taxon>
        <taxon>Actinomycetes</taxon>
        <taxon>Propionibacteriales</taxon>
        <taxon>Nocardioidaceae</taxon>
        <taxon>Nocardioides</taxon>
    </lineage>
</organism>
<name>A0A1H0CCB7_9ACTN</name>
<evidence type="ECO:0000313" key="2">
    <source>
        <dbReference type="Proteomes" id="UP000199004"/>
    </source>
</evidence>
<dbReference type="EMBL" id="FNIC01000003">
    <property type="protein sequence ID" value="SDN55453.1"/>
    <property type="molecule type" value="Genomic_DNA"/>
</dbReference>
<dbReference type="AlphaFoldDB" id="A0A1H0CCB7"/>
<dbReference type="OrthoDB" id="3771338at2"/>
<dbReference type="RefSeq" id="WP_091025002.1">
    <property type="nucleotide sequence ID" value="NZ_BKAE01000006.1"/>
</dbReference>
<keyword evidence="2" id="KW-1185">Reference proteome</keyword>